<evidence type="ECO:0000256" key="21">
    <source>
        <dbReference type="PIRNR" id="PIRNR001563"/>
    </source>
</evidence>
<keyword evidence="9" id="KW-0479">Metal-binding</keyword>
<keyword evidence="8 21" id="KW-0436">Ligase</keyword>
<evidence type="ECO:0000256" key="9">
    <source>
        <dbReference type="ARBA" id="ARBA00022723"/>
    </source>
</evidence>
<keyword evidence="10 21" id="KW-0547">Nucleotide-binding</keyword>
<dbReference type="PANTHER" id="PTHR11136">
    <property type="entry name" value="FOLYLPOLYGLUTAMATE SYNTHASE-RELATED"/>
    <property type="match status" value="1"/>
</dbReference>
<dbReference type="EMBL" id="JAPUBN010000006">
    <property type="protein sequence ID" value="MCZ2720362.1"/>
    <property type="molecule type" value="Genomic_DNA"/>
</dbReference>
<dbReference type="InterPro" id="IPR036565">
    <property type="entry name" value="Mur-like_cat_sf"/>
</dbReference>
<evidence type="ECO:0000256" key="7">
    <source>
        <dbReference type="ARBA" id="ARBA00019357"/>
    </source>
</evidence>
<evidence type="ECO:0000256" key="6">
    <source>
        <dbReference type="ARBA" id="ARBA00013025"/>
    </source>
</evidence>
<dbReference type="GO" id="GO:0004326">
    <property type="term" value="F:tetrahydrofolylpolyglutamate synthase activity"/>
    <property type="evidence" value="ECO:0007669"/>
    <property type="project" value="UniProtKB-EC"/>
</dbReference>
<evidence type="ECO:0000256" key="10">
    <source>
        <dbReference type="ARBA" id="ARBA00022741"/>
    </source>
</evidence>
<comment type="function">
    <text evidence="1">Functions in two distinct reactions of the de novo folate biosynthetic pathway. Catalyzes the addition of a glutamate residue to dihydropteroate (7,8-dihydropteroate or H2Pte) to form dihydrofolate (7,8-dihydrofolate monoglutamate or H2Pte-Glu). Also catalyzes successive additions of L-glutamate to tetrahydrofolate or 10-formyltetrahydrofolate or 5,10-methylenetetrahydrofolate, leading to folylpolyglutamate derivatives.</text>
</comment>
<dbReference type="PANTHER" id="PTHR11136:SF0">
    <property type="entry name" value="DIHYDROFOLATE SYNTHETASE-RELATED"/>
    <property type="match status" value="1"/>
</dbReference>
<feature type="domain" description="Mur ligase central" evidence="23">
    <location>
        <begin position="47"/>
        <end position="228"/>
    </location>
</feature>
<comment type="pathway">
    <text evidence="2">Cofactor biosynthesis; tetrahydrofolate biosynthesis; 7,8-dihydrofolate from 2-amino-4-hydroxy-6-hydroxymethyl-7,8-dihydropteridine diphosphate and 4-aminobenzoate: step 2/2.</text>
</comment>
<keyword evidence="11 21" id="KW-0067">ATP-binding</keyword>
<keyword evidence="12" id="KW-0460">Magnesium</keyword>
<proteinExistence type="inferred from homology"/>
<accession>A0ABT4JQR3</accession>
<dbReference type="Proteomes" id="UP001149719">
    <property type="component" value="Unassembled WGS sequence"/>
</dbReference>
<dbReference type="Gene3D" id="3.90.190.20">
    <property type="entry name" value="Mur ligase, C-terminal domain"/>
    <property type="match status" value="1"/>
</dbReference>
<comment type="similarity">
    <text evidence="4 21">Belongs to the folylpolyglutamate synthase family.</text>
</comment>
<evidence type="ECO:0000256" key="2">
    <source>
        <dbReference type="ARBA" id="ARBA00004799"/>
    </source>
</evidence>
<dbReference type="Gene3D" id="3.40.1190.10">
    <property type="entry name" value="Mur-like, catalytic domain"/>
    <property type="match status" value="1"/>
</dbReference>
<evidence type="ECO:0000256" key="3">
    <source>
        <dbReference type="ARBA" id="ARBA00005150"/>
    </source>
</evidence>
<dbReference type="GO" id="GO:0008841">
    <property type="term" value="F:dihydrofolate synthase activity"/>
    <property type="evidence" value="ECO:0007669"/>
    <property type="project" value="UniProtKB-EC"/>
</dbReference>
<evidence type="ECO:0000313" key="25">
    <source>
        <dbReference type="Proteomes" id="UP001149719"/>
    </source>
</evidence>
<name>A0ABT4JQR3_9GAMM</name>
<dbReference type="PIRSF" id="PIRSF001563">
    <property type="entry name" value="Folylpolyglu_synth"/>
    <property type="match status" value="1"/>
</dbReference>
<evidence type="ECO:0000259" key="22">
    <source>
        <dbReference type="Pfam" id="PF02875"/>
    </source>
</evidence>
<evidence type="ECO:0000256" key="15">
    <source>
        <dbReference type="ARBA" id="ARBA00030592"/>
    </source>
</evidence>
<evidence type="ECO:0000256" key="11">
    <source>
        <dbReference type="ARBA" id="ARBA00022840"/>
    </source>
</evidence>
<dbReference type="SUPFAM" id="SSF53244">
    <property type="entry name" value="MurD-like peptide ligases, peptide-binding domain"/>
    <property type="match status" value="1"/>
</dbReference>
<dbReference type="InterPro" id="IPR036615">
    <property type="entry name" value="Mur_ligase_C_dom_sf"/>
</dbReference>
<evidence type="ECO:0000256" key="8">
    <source>
        <dbReference type="ARBA" id="ARBA00022598"/>
    </source>
</evidence>
<dbReference type="NCBIfam" id="TIGR01499">
    <property type="entry name" value="folC"/>
    <property type="match status" value="1"/>
</dbReference>
<comment type="catalytic activity">
    <reaction evidence="18">
        <text>10-formyltetrahydrofolyl-(gamma-L-Glu)(n) + L-glutamate + ATP = 10-formyltetrahydrofolyl-(gamma-L-Glu)(n+1) + ADP + phosphate + H(+)</text>
        <dbReference type="Rhea" id="RHEA:51904"/>
        <dbReference type="Rhea" id="RHEA-COMP:13088"/>
        <dbReference type="Rhea" id="RHEA-COMP:14300"/>
        <dbReference type="ChEBI" id="CHEBI:15378"/>
        <dbReference type="ChEBI" id="CHEBI:29985"/>
        <dbReference type="ChEBI" id="CHEBI:30616"/>
        <dbReference type="ChEBI" id="CHEBI:43474"/>
        <dbReference type="ChEBI" id="CHEBI:134413"/>
        <dbReference type="ChEBI" id="CHEBI:456216"/>
        <dbReference type="EC" id="6.3.2.17"/>
    </reaction>
</comment>
<comment type="catalytic activity">
    <reaction evidence="19">
        <text>(6R)-5,10-methylenetetrahydrofolyl-(gamma-L-Glu)(n) + L-glutamate + ATP = (6R)-5,10-methylenetetrahydrofolyl-(gamma-L-Glu)(n+1) + ADP + phosphate + H(+)</text>
        <dbReference type="Rhea" id="RHEA:51912"/>
        <dbReference type="Rhea" id="RHEA-COMP:13257"/>
        <dbReference type="Rhea" id="RHEA-COMP:13258"/>
        <dbReference type="ChEBI" id="CHEBI:15378"/>
        <dbReference type="ChEBI" id="CHEBI:29985"/>
        <dbReference type="ChEBI" id="CHEBI:30616"/>
        <dbReference type="ChEBI" id="CHEBI:43474"/>
        <dbReference type="ChEBI" id="CHEBI:136572"/>
        <dbReference type="ChEBI" id="CHEBI:456216"/>
        <dbReference type="EC" id="6.3.2.17"/>
    </reaction>
</comment>
<dbReference type="SUPFAM" id="SSF53623">
    <property type="entry name" value="MurD-like peptide ligases, catalytic domain"/>
    <property type="match status" value="1"/>
</dbReference>
<evidence type="ECO:0000256" key="16">
    <source>
        <dbReference type="ARBA" id="ARBA00032510"/>
    </source>
</evidence>
<dbReference type="EC" id="6.3.2.12" evidence="5"/>
<evidence type="ECO:0000313" key="24">
    <source>
        <dbReference type="EMBL" id="MCZ2720362.1"/>
    </source>
</evidence>
<evidence type="ECO:0000256" key="5">
    <source>
        <dbReference type="ARBA" id="ARBA00013023"/>
    </source>
</evidence>
<evidence type="ECO:0000259" key="23">
    <source>
        <dbReference type="Pfam" id="PF08245"/>
    </source>
</evidence>
<dbReference type="RefSeq" id="WP_269122190.1">
    <property type="nucleotide sequence ID" value="NZ_JAPUBN010000006.1"/>
</dbReference>
<keyword evidence="13" id="KW-0289">Folate biosynthesis</keyword>
<comment type="pathway">
    <text evidence="3">Cofactor biosynthesis; tetrahydrofolylpolyglutamate biosynthesis.</text>
</comment>
<feature type="domain" description="Mur ligase C-terminal" evidence="22">
    <location>
        <begin position="281"/>
        <end position="395"/>
    </location>
</feature>
<protein>
    <recommendedName>
        <fullName evidence="7">Dihydrofolate synthase/folylpolyglutamate synthase</fullName>
        <ecNumber evidence="5">6.3.2.12</ecNumber>
        <ecNumber evidence="6">6.3.2.17</ecNumber>
    </recommendedName>
    <alternativeName>
        <fullName evidence="16">Folylpoly-gamma-glutamate synthetase-dihydrofolate synthetase</fullName>
    </alternativeName>
    <alternativeName>
        <fullName evidence="14">Folylpolyglutamate synthetase</fullName>
    </alternativeName>
    <alternativeName>
        <fullName evidence="15">Tetrahydrofolylpolyglutamate synthase</fullName>
    </alternativeName>
</protein>
<comment type="catalytic activity">
    <reaction evidence="20">
        <text>7,8-dihydropteroate + L-glutamate + ATP = 7,8-dihydrofolate + ADP + phosphate + H(+)</text>
        <dbReference type="Rhea" id="RHEA:23584"/>
        <dbReference type="ChEBI" id="CHEBI:15378"/>
        <dbReference type="ChEBI" id="CHEBI:17839"/>
        <dbReference type="ChEBI" id="CHEBI:29985"/>
        <dbReference type="ChEBI" id="CHEBI:30616"/>
        <dbReference type="ChEBI" id="CHEBI:43474"/>
        <dbReference type="ChEBI" id="CHEBI:57451"/>
        <dbReference type="ChEBI" id="CHEBI:456216"/>
        <dbReference type="EC" id="6.3.2.12"/>
    </reaction>
</comment>
<dbReference type="EC" id="6.3.2.17" evidence="6"/>
<dbReference type="Pfam" id="PF08245">
    <property type="entry name" value="Mur_ligase_M"/>
    <property type="match status" value="1"/>
</dbReference>
<dbReference type="InterPro" id="IPR004101">
    <property type="entry name" value="Mur_ligase_C"/>
</dbReference>
<dbReference type="NCBIfam" id="NF008101">
    <property type="entry name" value="PRK10846.1"/>
    <property type="match status" value="1"/>
</dbReference>
<dbReference type="InterPro" id="IPR013221">
    <property type="entry name" value="Mur_ligase_cen"/>
</dbReference>
<evidence type="ECO:0000256" key="20">
    <source>
        <dbReference type="ARBA" id="ARBA00049161"/>
    </source>
</evidence>
<dbReference type="Pfam" id="PF02875">
    <property type="entry name" value="Mur_ligase_C"/>
    <property type="match status" value="1"/>
</dbReference>
<dbReference type="InterPro" id="IPR001645">
    <property type="entry name" value="Folylpolyglutamate_synth"/>
</dbReference>
<evidence type="ECO:0000256" key="12">
    <source>
        <dbReference type="ARBA" id="ARBA00022842"/>
    </source>
</evidence>
<evidence type="ECO:0000256" key="1">
    <source>
        <dbReference type="ARBA" id="ARBA00002714"/>
    </source>
</evidence>
<evidence type="ECO:0000256" key="19">
    <source>
        <dbReference type="ARBA" id="ARBA00049035"/>
    </source>
</evidence>
<comment type="caution">
    <text evidence="24">The sequence shown here is derived from an EMBL/GenBank/DDBJ whole genome shotgun (WGS) entry which is preliminary data.</text>
</comment>
<evidence type="ECO:0000256" key="14">
    <source>
        <dbReference type="ARBA" id="ARBA00030048"/>
    </source>
</evidence>
<organism evidence="24 25">
    <name type="scientific">Marinomonas phaeophyticola</name>
    <dbReference type="NCBI Taxonomy" id="3004091"/>
    <lineage>
        <taxon>Bacteria</taxon>
        <taxon>Pseudomonadati</taxon>
        <taxon>Pseudomonadota</taxon>
        <taxon>Gammaproteobacteria</taxon>
        <taxon>Oceanospirillales</taxon>
        <taxon>Oceanospirillaceae</taxon>
        <taxon>Marinomonas</taxon>
    </lineage>
</organism>
<evidence type="ECO:0000256" key="18">
    <source>
        <dbReference type="ARBA" id="ARBA00047808"/>
    </source>
</evidence>
<comment type="catalytic activity">
    <reaction evidence="17">
        <text>(6S)-5,6,7,8-tetrahydrofolyl-(gamma-L-Glu)(n) + L-glutamate + ATP = (6S)-5,6,7,8-tetrahydrofolyl-(gamma-L-Glu)(n+1) + ADP + phosphate + H(+)</text>
        <dbReference type="Rhea" id="RHEA:10580"/>
        <dbReference type="Rhea" id="RHEA-COMP:14738"/>
        <dbReference type="Rhea" id="RHEA-COMP:14740"/>
        <dbReference type="ChEBI" id="CHEBI:15378"/>
        <dbReference type="ChEBI" id="CHEBI:29985"/>
        <dbReference type="ChEBI" id="CHEBI:30616"/>
        <dbReference type="ChEBI" id="CHEBI:43474"/>
        <dbReference type="ChEBI" id="CHEBI:141005"/>
        <dbReference type="ChEBI" id="CHEBI:456216"/>
        <dbReference type="EC" id="6.3.2.17"/>
    </reaction>
</comment>
<sequence length="407" mass="44585">MSGRSLEEWLSYIEGQHPNNIELGLDRCSLVLQKLQIKRPANKVITVAGTNGKGSTCAMLTEYFINDGLNVGTFTSPHFLKFNERIAINGIPVLDEIICEAFSVIEKLRGSIELTYFEFNTLAAFYIFSLQELDYWVLEIGLGGRLDSVNMLDADIAIVTSISLDHTDWLGNSLDQIAIEKSGIARKDCLLISGVVNPPATIESNALQIGAILKQKNVHFSFSVEADHWSWKGGSVEFRRLSFPKLPIENAATVVAALVFSDVAPTEDKLNAMFEKVSLLGRFQTIKSNPNVIIDVAHNPEAATELAKQVAKLGVRPIAVCGMLEDKDFSSVIDILSDSFSAWYFADLNVLRGAKASTLAKHVSPSLCFTSVSDAFSAAEVRAIECNLPIVVFGSFHTVADYLEKNS</sequence>
<evidence type="ECO:0000256" key="17">
    <source>
        <dbReference type="ARBA" id="ARBA00047493"/>
    </source>
</evidence>
<gene>
    <name evidence="24" type="primary">folC</name>
    <name evidence="24" type="ORF">O1D97_01560</name>
</gene>
<reference evidence="24" key="1">
    <citation type="submission" date="2022-12" db="EMBL/GenBank/DDBJ databases">
        <title>Marinomonas 15G1-11 sp. nov, isolated from marine algae.</title>
        <authorList>
            <person name="Butt M."/>
            <person name="Choi D.G."/>
            <person name="Kim J.M."/>
            <person name="Lee J.K."/>
            <person name="Baek J.H."/>
            <person name="Jeon C.O."/>
        </authorList>
    </citation>
    <scope>NUCLEOTIDE SEQUENCE</scope>
    <source>
        <strain evidence="24">15G1-11</strain>
    </source>
</reference>
<keyword evidence="25" id="KW-1185">Reference proteome</keyword>
<evidence type="ECO:0000256" key="13">
    <source>
        <dbReference type="ARBA" id="ARBA00022909"/>
    </source>
</evidence>
<evidence type="ECO:0000256" key="4">
    <source>
        <dbReference type="ARBA" id="ARBA00008276"/>
    </source>
</evidence>